<evidence type="ECO:0000256" key="3">
    <source>
        <dbReference type="ARBA" id="ARBA00022989"/>
    </source>
</evidence>
<feature type="transmembrane region" description="Helical" evidence="5">
    <location>
        <begin position="75"/>
        <end position="95"/>
    </location>
</feature>
<sequence length="106" mass="11487">MAYLWQARQRQRIYNQRSMAMGLSGVVMGLGAALACALPRAKVRVAGSIEIPLPIYMAGFALYDAAMLDKATSTVAHSAHLGGLLFGAAYYLTFLREALPLGRLLR</sequence>
<dbReference type="InterPro" id="IPR022764">
    <property type="entry name" value="Peptidase_S54_rhomboid_dom"/>
</dbReference>
<feature type="domain" description="Peptidase S54 rhomboid" evidence="6">
    <location>
        <begin position="14"/>
        <end position="96"/>
    </location>
</feature>
<dbReference type="VEuPathDB" id="FungiDB:A1O9_04785"/>
<keyword evidence="2 5" id="KW-0812">Transmembrane</keyword>
<protein>
    <recommendedName>
        <fullName evidence="6">Peptidase S54 rhomboid domain-containing protein</fullName>
    </recommendedName>
</protein>
<name>A0A072PJK9_9EURO</name>
<dbReference type="GeneID" id="25279714"/>
<organism evidence="7 8">
    <name type="scientific">Exophiala aquamarina CBS 119918</name>
    <dbReference type="NCBI Taxonomy" id="1182545"/>
    <lineage>
        <taxon>Eukaryota</taxon>
        <taxon>Fungi</taxon>
        <taxon>Dikarya</taxon>
        <taxon>Ascomycota</taxon>
        <taxon>Pezizomycotina</taxon>
        <taxon>Eurotiomycetes</taxon>
        <taxon>Chaetothyriomycetidae</taxon>
        <taxon>Chaetothyriales</taxon>
        <taxon>Herpotrichiellaceae</taxon>
        <taxon>Exophiala</taxon>
    </lineage>
</organism>
<dbReference type="HOGENOM" id="CLU_2223280_0_0_1"/>
<dbReference type="GO" id="GO:0004252">
    <property type="term" value="F:serine-type endopeptidase activity"/>
    <property type="evidence" value="ECO:0007669"/>
    <property type="project" value="InterPro"/>
</dbReference>
<dbReference type="OrthoDB" id="418595at2759"/>
<evidence type="ECO:0000313" key="8">
    <source>
        <dbReference type="Proteomes" id="UP000027920"/>
    </source>
</evidence>
<proteinExistence type="predicted"/>
<comment type="caution">
    <text evidence="7">The sequence shown here is derived from an EMBL/GenBank/DDBJ whole genome shotgun (WGS) entry which is preliminary data.</text>
</comment>
<evidence type="ECO:0000256" key="4">
    <source>
        <dbReference type="ARBA" id="ARBA00023136"/>
    </source>
</evidence>
<dbReference type="Proteomes" id="UP000027920">
    <property type="component" value="Unassembled WGS sequence"/>
</dbReference>
<comment type="subcellular location">
    <subcellularLocation>
        <location evidence="1">Membrane</location>
        <topology evidence="1">Multi-pass membrane protein</topology>
    </subcellularLocation>
</comment>
<evidence type="ECO:0000256" key="5">
    <source>
        <dbReference type="SAM" id="Phobius"/>
    </source>
</evidence>
<evidence type="ECO:0000313" key="7">
    <source>
        <dbReference type="EMBL" id="KEF59937.1"/>
    </source>
</evidence>
<accession>A0A072PJK9</accession>
<dbReference type="EMBL" id="AMGV01000003">
    <property type="protein sequence ID" value="KEF59937.1"/>
    <property type="molecule type" value="Genomic_DNA"/>
</dbReference>
<evidence type="ECO:0000259" key="6">
    <source>
        <dbReference type="Pfam" id="PF01694"/>
    </source>
</evidence>
<dbReference type="AlphaFoldDB" id="A0A072PJK9"/>
<dbReference type="Pfam" id="PF01694">
    <property type="entry name" value="Rhomboid"/>
    <property type="match status" value="1"/>
</dbReference>
<dbReference type="RefSeq" id="XP_013262527.1">
    <property type="nucleotide sequence ID" value="XM_013407073.1"/>
</dbReference>
<dbReference type="GO" id="GO:0016020">
    <property type="term" value="C:membrane"/>
    <property type="evidence" value="ECO:0007669"/>
    <property type="project" value="UniProtKB-SubCell"/>
</dbReference>
<feature type="transmembrane region" description="Helical" evidence="5">
    <location>
        <begin position="20"/>
        <end position="38"/>
    </location>
</feature>
<keyword evidence="3 5" id="KW-1133">Transmembrane helix</keyword>
<reference evidence="7 8" key="1">
    <citation type="submission" date="2013-03" db="EMBL/GenBank/DDBJ databases">
        <title>The Genome Sequence of Exophiala aquamarina CBS 119918.</title>
        <authorList>
            <consortium name="The Broad Institute Genomics Platform"/>
            <person name="Cuomo C."/>
            <person name="de Hoog S."/>
            <person name="Gorbushina A."/>
            <person name="Walker B."/>
            <person name="Young S.K."/>
            <person name="Zeng Q."/>
            <person name="Gargeya S."/>
            <person name="Fitzgerald M."/>
            <person name="Haas B."/>
            <person name="Abouelleil A."/>
            <person name="Allen A.W."/>
            <person name="Alvarado L."/>
            <person name="Arachchi H.M."/>
            <person name="Berlin A.M."/>
            <person name="Chapman S.B."/>
            <person name="Gainer-Dewar J."/>
            <person name="Goldberg J."/>
            <person name="Griggs A."/>
            <person name="Gujja S."/>
            <person name="Hansen M."/>
            <person name="Howarth C."/>
            <person name="Imamovic A."/>
            <person name="Ireland A."/>
            <person name="Larimer J."/>
            <person name="McCowan C."/>
            <person name="Murphy C."/>
            <person name="Pearson M."/>
            <person name="Poon T.W."/>
            <person name="Priest M."/>
            <person name="Roberts A."/>
            <person name="Saif S."/>
            <person name="Shea T."/>
            <person name="Sisk P."/>
            <person name="Sykes S."/>
            <person name="Wortman J."/>
            <person name="Nusbaum C."/>
            <person name="Birren B."/>
        </authorList>
    </citation>
    <scope>NUCLEOTIDE SEQUENCE [LARGE SCALE GENOMIC DNA]</scope>
    <source>
        <strain evidence="7 8">CBS 119918</strain>
    </source>
</reference>
<keyword evidence="8" id="KW-1185">Reference proteome</keyword>
<gene>
    <name evidence="7" type="ORF">A1O9_04785</name>
</gene>
<dbReference type="SUPFAM" id="SSF144091">
    <property type="entry name" value="Rhomboid-like"/>
    <property type="match status" value="1"/>
</dbReference>
<dbReference type="Gene3D" id="1.20.1540.10">
    <property type="entry name" value="Rhomboid-like"/>
    <property type="match status" value="1"/>
</dbReference>
<evidence type="ECO:0000256" key="1">
    <source>
        <dbReference type="ARBA" id="ARBA00004141"/>
    </source>
</evidence>
<dbReference type="InterPro" id="IPR035952">
    <property type="entry name" value="Rhomboid-like_sf"/>
</dbReference>
<evidence type="ECO:0000256" key="2">
    <source>
        <dbReference type="ARBA" id="ARBA00022692"/>
    </source>
</evidence>
<keyword evidence="4 5" id="KW-0472">Membrane</keyword>